<organism evidence="2">
    <name type="scientific">seawater metagenome</name>
    <dbReference type="NCBI Taxonomy" id="1561972"/>
    <lineage>
        <taxon>unclassified sequences</taxon>
        <taxon>metagenomes</taxon>
        <taxon>ecological metagenomes</taxon>
    </lineage>
</organism>
<protein>
    <submittedName>
        <fullName evidence="2">Uncharacterized protein</fullName>
    </submittedName>
</protein>
<dbReference type="EMBL" id="CABVLZ010000002">
    <property type="protein sequence ID" value="VVU94911.1"/>
    <property type="molecule type" value="Genomic_DNA"/>
</dbReference>
<accession>A0A5E8CI87</accession>
<keyword evidence="1" id="KW-1133">Transmembrane helix</keyword>
<proteinExistence type="predicted"/>
<evidence type="ECO:0000256" key="1">
    <source>
        <dbReference type="SAM" id="Phobius"/>
    </source>
</evidence>
<keyword evidence="1" id="KW-0472">Membrane</keyword>
<feature type="transmembrane region" description="Helical" evidence="1">
    <location>
        <begin position="16"/>
        <end position="36"/>
    </location>
</feature>
<gene>
    <name evidence="2" type="ORF">CPAV1605_636</name>
</gene>
<sequence length="351" mass="39277">MAGLGWFAKIKLKHGIAYIIIFVLLWYLFVYTLSSYSTGNCNTDNCKVPTAYGELQMGGNCKGKACKAGDCEGVGCMAGNCEGDFCQAGNCQGENCKAGQCTGKKCKAGDCYGIGCESNTCTDVDCENCKQQECADGRPYDIKRNLFYPVTRLFKDNTIFNPTLCDNYLTKSCLAPTGIGGGSCLNHIYNPTVSELEYYNSGWQKPDWSKPKPEEGEPAVVQRTKIINSKPKVYKAQNCQWCGKDSNLNIKQCSPYVPVYSPKLLPIYDKNQVLKGYRLEWSWIKGSESVCYPRNNSEYVIPCNWNQNPDTKIFSYQHNMVKIQGTKNQYQCTICKRTCSKVIKNLTPNLK</sequence>
<evidence type="ECO:0000313" key="2">
    <source>
        <dbReference type="EMBL" id="VVU94911.1"/>
    </source>
</evidence>
<keyword evidence="1" id="KW-0812">Transmembrane</keyword>
<dbReference type="AlphaFoldDB" id="A0A5E8CI87"/>
<reference evidence="2" key="1">
    <citation type="submission" date="2019-09" db="EMBL/GenBank/DDBJ databases">
        <authorList>
            <person name="Needham M D."/>
        </authorList>
    </citation>
    <scope>NUCLEOTIDE SEQUENCE</scope>
</reference>
<name>A0A5E8CI87_9ZZZZ</name>